<dbReference type="GO" id="GO:0001836">
    <property type="term" value="P:release of cytochrome c from mitochondria"/>
    <property type="evidence" value="ECO:0007669"/>
    <property type="project" value="TreeGrafter"/>
</dbReference>
<accession>A0A8S4A321</accession>
<evidence type="ECO:0000256" key="3">
    <source>
        <dbReference type="ARBA" id="ARBA00022703"/>
    </source>
</evidence>
<evidence type="ECO:0000256" key="4">
    <source>
        <dbReference type="ARBA" id="ARBA00023136"/>
    </source>
</evidence>
<sequence>MVSTEYVFVNEIAYTCSLTETMAEESTRAIVVDYIKYRLDSCGFSWDNDGRQLNVQPNEVQEAMRLLGDAFEERYGRNFTDMIEKINLTDDNAPDIFSAIMDEMFTDGVVNWGRIVALFGFTGRFAVYCFQHNMPAMVDNVVELVTTYIDSKLRNWMDQHNHWNGFLEFQAVEPASSKLDLKWPSFGSLCGLAIAGLGFITLRALFTQHS</sequence>
<dbReference type="InterPro" id="IPR002475">
    <property type="entry name" value="Bcl2-like"/>
</dbReference>
<protein>
    <recommendedName>
        <fullName evidence="7">Apoptosis regulator Bcl-2 family BH4 domain-containing protein</fullName>
    </recommendedName>
</protein>
<feature type="domain" description="Apoptosis regulator Bcl-2 family BH4" evidence="7">
    <location>
        <begin position="27"/>
        <end position="46"/>
    </location>
</feature>
<evidence type="ECO:0000259" key="7">
    <source>
        <dbReference type="PROSITE" id="PS50063"/>
    </source>
</evidence>
<dbReference type="OrthoDB" id="6021377at2759"/>
<keyword evidence="3 5" id="KW-0053">Apoptosis</keyword>
<proteinExistence type="inferred from homology"/>
<dbReference type="GO" id="GO:0097192">
    <property type="term" value="P:extrinsic apoptotic signaling pathway in absence of ligand"/>
    <property type="evidence" value="ECO:0007669"/>
    <property type="project" value="TreeGrafter"/>
</dbReference>
<keyword evidence="4 6" id="KW-0472">Membrane</keyword>
<name>A0A8S4A321_9EUPU</name>
<dbReference type="SMART" id="SM00337">
    <property type="entry name" value="BCL"/>
    <property type="match status" value="1"/>
</dbReference>
<feature type="transmembrane region" description="Helical" evidence="6">
    <location>
        <begin position="186"/>
        <end position="206"/>
    </location>
</feature>
<feature type="short sequence motif" description="BH4" evidence="5">
    <location>
        <begin position="27"/>
        <end position="46"/>
    </location>
</feature>
<organism evidence="8 9">
    <name type="scientific">Candidula unifasciata</name>
    <dbReference type="NCBI Taxonomy" id="100452"/>
    <lineage>
        <taxon>Eukaryota</taxon>
        <taxon>Metazoa</taxon>
        <taxon>Spiralia</taxon>
        <taxon>Lophotrochozoa</taxon>
        <taxon>Mollusca</taxon>
        <taxon>Gastropoda</taxon>
        <taxon>Heterobranchia</taxon>
        <taxon>Euthyneura</taxon>
        <taxon>Panpulmonata</taxon>
        <taxon>Eupulmonata</taxon>
        <taxon>Stylommatophora</taxon>
        <taxon>Helicina</taxon>
        <taxon>Helicoidea</taxon>
        <taxon>Geomitridae</taxon>
        <taxon>Candidula</taxon>
    </lineage>
</organism>
<comment type="similarity">
    <text evidence="2">Belongs to the Bcl-2 family.</text>
</comment>
<dbReference type="Pfam" id="PF02180">
    <property type="entry name" value="BH4"/>
    <property type="match status" value="1"/>
</dbReference>
<dbReference type="Gene3D" id="1.10.437.10">
    <property type="entry name" value="Blc2-like"/>
    <property type="match status" value="1"/>
</dbReference>
<dbReference type="GO" id="GO:0051400">
    <property type="term" value="F:BH domain binding"/>
    <property type="evidence" value="ECO:0007669"/>
    <property type="project" value="TreeGrafter"/>
</dbReference>
<dbReference type="PRINTS" id="PR01862">
    <property type="entry name" value="BCL2FAMILY"/>
</dbReference>
<evidence type="ECO:0000256" key="1">
    <source>
        <dbReference type="ARBA" id="ARBA00004370"/>
    </source>
</evidence>
<evidence type="ECO:0000313" key="9">
    <source>
        <dbReference type="Proteomes" id="UP000678393"/>
    </source>
</evidence>
<evidence type="ECO:0000256" key="2">
    <source>
        <dbReference type="ARBA" id="ARBA00009458"/>
    </source>
</evidence>
<dbReference type="AlphaFoldDB" id="A0A8S4A321"/>
<keyword evidence="9" id="KW-1185">Reference proteome</keyword>
<dbReference type="PANTHER" id="PTHR11256">
    <property type="entry name" value="BCL-2 RELATED"/>
    <property type="match status" value="1"/>
</dbReference>
<dbReference type="GO" id="GO:0005741">
    <property type="term" value="C:mitochondrial outer membrane"/>
    <property type="evidence" value="ECO:0007669"/>
    <property type="project" value="TreeGrafter"/>
</dbReference>
<dbReference type="InterPro" id="IPR036834">
    <property type="entry name" value="Bcl-2-like_sf"/>
</dbReference>
<dbReference type="PROSITE" id="PS50062">
    <property type="entry name" value="BCL2_FAMILY"/>
    <property type="match status" value="1"/>
</dbReference>
<comment type="subcellular location">
    <subcellularLocation>
        <location evidence="1">Membrane</location>
    </subcellularLocation>
</comment>
<keyword evidence="6" id="KW-0812">Transmembrane</keyword>
<gene>
    <name evidence="8" type="ORF">CUNI_LOCUS21647</name>
</gene>
<reference evidence="8" key="1">
    <citation type="submission" date="2021-04" db="EMBL/GenBank/DDBJ databases">
        <authorList>
            <consortium name="Molecular Ecology Group"/>
        </authorList>
    </citation>
    <scope>NUCLEOTIDE SEQUENCE</scope>
</reference>
<dbReference type="InterPro" id="IPR003093">
    <property type="entry name" value="Bcl2_BH4"/>
</dbReference>
<dbReference type="Proteomes" id="UP000678393">
    <property type="component" value="Unassembled WGS sequence"/>
</dbReference>
<keyword evidence="6" id="KW-1133">Transmembrane helix</keyword>
<dbReference type="SUPFAM" id="SSF56854">
    <property type="entry name" value="Bcl-2 inhibitors of programmed cell death"/>
    <property type="match status" value="1"/>
</dbReference>
<dbReference type="CDD" id="cd06845">
    <property type="entry name" value="Bcl-2_like"/>
    <property type="match status" value="1"/>
</dbReference>
<evidence type="ECO:0000256" key="5">
    <source>
        <dbReference type="PROSITE-ProRule" id="PRU00025"/>
    </source>
</evidence>
<dbReference type="Pfam" id="PF00452">
    <property type="entry name" value="Bcl-2"/>
    <property type="match status" value="1"/>
</dbReference>
<dbReference type="EMBL" id="CAJHNH020008488">
    <property type="protein sequence ID" value="CAG5136089.1"/>
    <property type="molecule type" value="Genomic_DNA"/>
</dbReference>
<dbReference type="InterPro" id="IPR026298">
    <property type="entry name" value="Bcl-2_fam"/>
</dbReference>
<comment type="caution">
    <text evidence="8">The sequence shown here is derived from an EMBL/GenBank/DDBJ whole genome shotgun (WGS) entry which is preliminary data.</text>
</comment>
<dbReference type="InterPro" id="IPR046371">
    <property type="entry name" value="Bcl-2_BH1-3"/>
</dbReference>
<evidence type="ECO:0000313" key="8">
    <source>
        <dbReference type="EMBL" id="CAG5136089.1"/>
    </source>
</evidence>
<dbReference type="PANTHER" id="PTHR11256:SF50">
    <property type="entry name" value="APOPTOSIS REGULATOR CED-9"/>
    <property type="match status" value="1"/>
</dbReference>
<evidence type="ECO:0000256" key="6">
    <source>
        <dbReference type="SAM" id="Phobius"/>
    </source>
</evidence>
<dbReference type="PROSITE" id="PS50063">
    <property type="entry name" value="BH4_2"/>
    <property type="match status" value="1"/>
</dbReference>
<dbReference type="GO" id="GO:0008630">
    <property type="term" value="P:intrinsic apoptotic signaling pathway in response to DNA damage"/>
    <property type="evidence" value="ECO:0007669"/>
    <property type="project" value="TreeGrafter"/>
</dbReference>
<dbReference type="GO" id="GO:0042981">
    <property type="term" value="P:regulation of apoptotic process"/>
    <property type="evidence" value="ECO:0007669"/>
    <property type="project" value="InterPro"/>
</dbReference>